<gene>
    <name evidence="6" type="ORF">EIP91_001576</name>
</gene>
<dbReference type="STRING" id="92696.A0A4R0RK41"/>
<evidence type="ECO:0000256" key="4">
    <source>
        <dbReference type="PROSITE-ProRule" id="PRU00134"/>
    </source>
</evidence>
<dbReference type="OrthoDB" id="341421at2759"/>
<dbReference type="AlphaFoldDB" id="A0A4R0RK41"/>
<evidence type="ECO:0000259" key="5">
    <source>
        <dbReference type="PROSITE" id="PS50865"/>
    </source>
</evidence>
<keyword evidence="3" id="KW-0862">Zinc</keyword>
<dbReference type="Pfam" id="PF01753">
    <property type="entry name" value="zf-MYND"/>
    <property type="match status" value="1"/>
</dbReference>
<evidence type="ECO:0000256" key="3">
    <source>
        <dbReference type="ARBA" id="ARBA00022833"/>
    </source>
</evidence>
<name>A0A4R0RK41_9APHY</name>
<evidence type="ECO:0000256" key="2">
    <source>
        <dbReference type="ARBA" id="ARBA00022771"/>
    </source>
</evidence>
<dbReference type="GO" id="GO:0008270">
    <property type="term" value="F:zinc ion binding"/>
    <property type="evidence" value="ECO:0007669"/>
    <property type="project" value="UniProtKB-KW"/>
</dbReference>
<reference evidence="6 7" key="1">
    <citation type="submission" date="2018-11" db="EMBL/GenBank/DDBJ databases">
        <title>Genome assembly of Steccherinum ochraceum LE-BIN_3174, the white-rot fungus of the Steccherinaceae family (The Residual Polyporoid clade, Polyporales, Basidiomycota).</title>
        <authorList>
            <person name="Fedorova T.V."/>
            <person name="Glazunova O.A."/>
            <person name="Landesman E.O."/>
            <person name="Moiseenko K.V."/>
            <person name="Psurtseva N.V."/>
            <person name="Savinova O.S."/>
            <person name="Shakhova N.V."/>
            <person name="Tyazhelova T.V."/>
            <person name="Vasina D.V."/>
        </authorList>
    </citation>
    <scope>NUCLEOTIDE SEQUENCE [LARGE SCALE GENOMIC DNA]</scope>
    <source>
        <strain evidence="6 7">LE-BIN_3174</strain>
    </source>
</reference>
<dbReference type="Gene3D" id="6.10.140.2220">
    <property type="match status" value="1"/>
</dbReference>
<dbReference type="PROSITE" id="PS50865">
    <property type="entry name" value="ZF_MYND_2"/>
    <property type="match status" value="1"/>
</dbReference>
<organism evidence="6 7">
    <name type="scientific">Steccherinum ochraceum</name>
    <dbReference type="NCBI Taxonomy" id="92696"/>
    <lineage>
        <taxon>Eukaryota</taxon>
        <taxon>Fungi</taxon>
        <taxon>Dikarya</taxon>
        <taxon>Basidiomycota</taxon>
        <taxon>Agaricomycotina</taxon>
        <taxon>Agaricomycetes</taxon>
        <taxon>Polyporales</taxon>
        <taxon>Steccherinaceae</taxon>
        <taxon>Steccherinum</taxon>
    </lineage>
</organism>
<evidence type="ECO:0000313" key="7">
    <source>
        <dbReference type="Proteomes" id="UP000292702"/>
    </source>
</evidence>
<proteinExistence type="predicted"/>
<feature type="domain" description="MYND-type" evidence="5">
    <location>
        <begin position="267"/>
        <end position="303"/>
    </location>
</feature>
<dbReference type="InterPro" id="IPR002893">
    <property type="entry name" value="Znf_MYND"/>
</dbReference>
<dbReference type="PROSITE" id="PS01360">
    <property type="entry name" value="ZF_MYND_1"/>
    <property type="match status" value="1"/>
</dbReference>
<dbReference type="SUPFAM" id="SSF144232">
    <property type="entry name" value="HIT/MYND zinc finger-like"/>
    <property type="match status" value="1"/>
</dbReference>
<evidence type="ECO:0000313" key="6">
    <source>
        <dbReference type="EMBL" id="TCD66285.1"/>
    </source>
</evidence>
<keyword evidence="2 4" id="KW-0863">Zinc-finger</keyword>
<comment type="caution">
    <text evidence="6">The sequence shown here is derived from an EMBL/GenBank/DDBJ whole genome shotgun (WGS) entry which is preliminary data.</text>
</comment>
<dbReference type="EMBL" id="RWJN01000141">
    <property type="protein sequence ID" value="TCD66285.1"/>
    <property type="molecule type" value="Genomic_DNA"/>
</dbReference>
<dbReference type="Proteomes" id="UP000292702">
    <property type="component" value="Unassembled WGS sequence"/>
</dbReference>
<sequence length="451" mass="50908">MSQQLTLTRIETLRVLSCMGIDLPAHTKLPDDALEKRLRQALNASQVLLTITSSPVLDILSFSRWPSNKKQTVFDAIGRASMAEYGAIMAKRAMGLSTVDPLRVDPFDDVRQTVMHLAKNWDEGYKVLLVTDPQQSEAEKVPINIRYLEVRMINEHTPLIVLLYGPVASSHSAHREAASMWLEEKLDDIPRAADGSVPMPHIKASFEEQKLLSKLLSQNAKYVPAEYDHQVKRTQAEPASLYKTTFILPLNPLSFEDIGKLNLDTGCVVCGERVSSRCSQCQSVSYCGQACQRLDWSSHKRTCRSLKGGTWFTIPLSGSPEGSQPGKSASVLTWNRFSVPRKALDVKNVQHIDPEKTFPNIHADKVFLIKIQLSAPINPERSMMIYDRQRSFEAYWLLDAETKELFEKFVIEMQGPRGGYAGLKMYRWARRTGDKELSVCLDRAPQESIPW</sequence>
<protein>
    <recommendedName>
        <fullName evidence="5">MYND-type domain-containing protein</fullName>
    </recommendedName>
</protein>
<keyword evidence="1" id="KW-0479">Metal-binding</keyword>
<keyword evidence="7" id="KW-1185">Reference proteome</keyword>
<evidence type="ECO:0000256" key="1">
    <source>
        <dbReference type="ARBA" id="ARBA00022723"/>
    </source>
</evidence>
<accession>A0A4R0RK41</accession>